<dbReference type="AlphaFoldDB" id="R7SGK0"/>
<feature type="region of interest" description="Disordered" evidence="1">
    <location>
        <begin position="45"/>
        <end position="70"/>
    </location>
</feature>
<name>R7SGK0_FOMME</name>
<organism evidence="2 3">
    <name type="scientific">Fomitiporia mediterranea (strain MF3/22)</name>
    <name type="common">Grapevine white-rot fungus</name>
    <dbReference type="NCBI Taxonomy" id="694068"/>
    <lineage>
        <taxon>Eukaryota</taxon>
        <taxon>Fungi</taxon>
        <taxon>Dikarya</taxon>
        <taxon>Basidiomycota</taxon>
        <taxon>Agaricomycotina</taxon>
        <taxon>Agaricomycetes</taxon>
        <taxon>Hymenochaetales</taxon>
        <taxon>Hymenochaetaceae</taxon>
        <taxon>Fomitiporia</taxon>
    </lineage>
</organism>
<dbReference type="GeneID" id="18675928"/>
<sequence>MSDELGEANDEYAAEVRELLKELGLPEHLCTRKAFEQVKRSLAGEFHEDKFEPKPGQEGTQTSEPEDKYSLYRSLPIYMTSSNATLKKK</sequence>
<gene>
    <name evidence="2" type="ORF">FOMMEDRAFT_162906</name>
</gene>
<accession>R7SGK0</accession>
<reference evidence="3" key="1">
    <citation type="journal article" date="2012" name="Science">
        <title>The Paleozoic origin of enzymatic lignin decomposition reconstructed from 31 fungal genomes.</title>
        <authorList>
            <person name="Floudas D."/>
            <person name="Binder M."/>
            <person name="Riley R."/>
            <person name="Barry K."/>
            <person name="Blanchette R.A."/>
            <person name="Henrissat B."/>
            <person name="Martinez A.T."/>
            <person name="Otillar R."/>
            <person name="Spatafora J.W."/>
            <person name="Yadav J.S."/>
            <person name="Aerts A."/>
            <person name="Benoit I."/>
            <person name="Boyd A."/>
            <person name="Carlson A."/>
            <person name="Copeland A."/>
            <person name="Coutinho P.M."/>
            <person name="de Vries R.P."/>
            <person name="Ferreira P."/>
            <person name="Findley K."/>
            <person name="Foster B."/>
            <person name="Gaskell J."/>
            <person name="Glotzer D."/>
            <person name="Gorecki P."/>
            <person name="Heitman J."/>
            <person name="Hesse C."/>
            <person name="Hori C."/>
            <person name="Igarashi K."/>
            <person name="Jurgens J.A."/>
            <person name="Kallen N."/>
            <person name="Kersten P."/>
            <person name="Kohler A."/>
            <person name="Kuees U."/>
            <person name="Kumar T.K.A."/>
            <person name="Kuo A."/>
            <person name="LaButti K."/>
            <person name="Larrondo L.F."/>
            <person name="Lindquist E."/>
            <person name="Ling A."/>
            <person name="Lombard V."/>
            <person name="Lucas S."/>
            <person name="Lundell T."/>
            <person name="Martin R."/>
            <person name="McLaughlin D.J."/>
            <person name="Morgenstern I."/>
            <person name="Morin E."/>
            <person name="Murat C."/>
            <person name="Nagy L.G."/>
            <person name="Nolan M."/>
            <person name="Ohm R.A."/>
            <person name="Patyshakuliyeva A."/>
            <person name="Rokas A."/>
            <person name="Ruiz-Duenas F.J."/>
            <person name="Sabat G."/>
            <person name="Salamov A."/>
            <person name="Samejima M."/>
            <person name="Schmutz J."/>
            <person name="Slot J.C."/>
            <person name="St John F."/>
            <person name="Stenlid J."/>
            <person name="Sun H."/>
            <person name="Sun S."/>
            <person name="Syed K."/>
            <person name="Tsang A."/>
            <person name="Wiebenga A."/>
            <person name="Young D."/>
            <person name="Pisabarro A."/>
            <person name="Eastwood D.C."/>
            <person name="Martin F."/>
            <person name="Cullen D."/>
            <person name="Grigoriev I.V."/>
            <person name="Hibbett D.S."/>
        </authorList>
    </citation>
    <scope>NUCLEOTIDE SEQUENCE [LARGE SCALE GENOMIC DNA]</scope>
    <source>
        <strain evidence="3">MF3/22</strain>
    </source>
</reference>
<evidence type="ECO:0000256" key="1">
    <source>
        <dbReference type="SAM" id="MobiDB-lite"/>
    </source>
</evidence>
<dbReference type="RefSeq" id="XP_007272189.1">
    <property type="nucleotide sequence ID" value="XM_007272127.1"/>
</dbReference>
<evidence type="ECO:0000313" key="2">
    <source>
        <dbReference type="EMBL" id="EJC97550.1"/>
    </source>
</evidence>
<feature type="compositionally biased region" description="Basic and acidic residues" evidence="1">
    <location>
        <begin position="45"/>
        <end position="55"/>
    </location>
</feature>
<dbReference type="Proteomes" id="UP000053630">
    <property type="component" value="Unassembled WGS sequence"/>
</dbReference>
<evidence type="ECO:0000313" key="3">
    <source>
        <dbReference type="Proteomes" id="UP000053630"/>
    </source>
</evidence>
<dbReference type="EMBL" id="JH718093">
    <property type="protein sequence ID" value="EJC97550.1"/>
    <property type="molecule type" value="Genomic_DNA"/>
</dbReference>
<protein>
    <submittedName>
        <fullName evidence="2">Uncharacterized protein</fullName>
    </submittedName>
</protein>
<keyword evidence="3" id="KW-1185">Reference proteome</keyword>
<dbReference type="KEGG" id="fme:FOMMEDRAFT_162906"/>
<proteinExistence type="predicted"/>